<dbReference type="OrthoDB" id="7411659at2759"/>
<keyword evidence="1" id="KW-0732">Signal</keyword>
<keyword evidence="3" id="KW-1185">Reference proteome</keyword>
<accession>A0A9N9WK96</accession>
<dbReference type="Gene3D" id="2.40.50.120">
    <property type="match status" value="1"/>
</dbReference>
<evidence type="ECO:0000256" key="1">
    <source>
        <dbReference type="SAM" id="SignalP"/>
    </source>
</evidence>
<feature type="signal peptide" evidence="1">
    <location>
        <begin position="1"/>
        <end position="20"/>
    </location>
</feature>
<dbReference type="Proteomes" id="UP001153714">
    <property type="component" value="Chromosome 9"/>
</dbReference>
<evidence type="ECO:0008006" key="4">
    <source>
        <dbReference type="Google" id="ProtNLM"/>
    </source>
</evidence>
<dbReference type="InterPro" id="IPR008993">
    <property type="entry name" value="TIMP-like_OB-fold"/>
</dbReference>
<gene>
    <name evidence="2" type="ORF">DIATSA_LOCUS13741</name>
</gene>
<sequence>MRFLMISFVILVFHIHIVHLLEKVERNCNCVLNDKVLLKRATLLSKYVFTGKVYSVNYINNTRVYKVNIRRVLKGDLNDIGVTVRFEQPKSLRFSDATVLVHSLRSTECRPMRVRTYAIFLTERRGEGPLRLKLVVEPVLLTLRNLAVIEAAVKGKLK</sequence>
<evidence type="ECO:0000313" key="3">
    <source>
        <dbReference type="Proteomes" id="UP001153714"/>
    </source>
</evidence>
<name>A0A9N9WK96_9NEOP</name>
<reference evidence="2" key="2">
    <citation type="submission" date="2022-10" db="EMBL/GenBank/DDBJ databases">
        <authorList>
            <consortium name="ENA_rothamsted_submissions"/>
            <consortium name="culmorum"/>
            <person name="King R."/>
        </authorList>
    </citation>
    <scope>NUCLEOTIDE SEQUENCE</scope>
</reference>
<reference evidence="2" key="1">
    <citation type="submission" date="2021-12" db="EMBL/GenBank/DDBJ databases">
        <authorList>
            <person name="King R."/>
        </authorList>
    </citation>
    <scope>NUCLEOTIDE SEQUENCE</scope>
</reference>
<dbReference type="AlphaFoldDB" id="A0A9N9WK96"/>
<feature type="chain" id="PRO_5040145804" description="NtA domain-containing protein" evidence="1">
    <location>
        <begin position="21"/>
        <end position="158"/>
    </location>
</feature>
<evidence type="ECO:0000313" key="2">
    <source>
        <dbReference type="EMBL" id="CAG9796554.1"/>
    </source>
</evidence>
<dbReference type="EMBL" id="OU893340">
    <property type="protein sequence ID" value="CAG9796554.1"/>
    <property type="molecule type" value="Genomic_DNA"/>
</dbReference>
<organism evidence="2 3">
    <name type="scientific">Diatraea saccharalis</name>
    <name type="common">sugarcane borer</name>
    <dbReference type="NCBI Taxonomy" id="40085"/>
    <lineage>
        <taxon>Eukaryota</taxon>
        <taxon>Metazoa</taxon>
        <taxon>Ecdysozoa</taxon>
        <taxon>Arthropoda</taxon>
        <taxon>Hexapoda</taxon>
        <taxon>Insecta</taxon>
        <taxon>Pterygota</taxon>
        <taxon>Neoptera</taxon>
        <taxon>Endopterygota</taxon>
        <taxon>Lepidoptera</taxon>
        <taxon>Glossata</taxon>
        <taxon>Ditrysia</taxon>
        <taxon>Pyraloidea</taxon>
        <taxon>Crambidae</taxon>
        <taxon>Crambinae</taxon>
        <taxon>Diatraea</taxon>
    </lineage>
</organism>
<proteinExistence type="predicted"/>
<protein>
    <recommendedName>
        <fullName evidence="4">NtA domain-containing protein</fullName>
    </recommendedName>
</protein>